<keyword evidence="2" id="KW-0285">Flavoprotein</keyword>
<dbReference type="Pfam" id="PF00724">
    <property type="entry name" value="Oxidored_FMN"/>
    <property type="match status" value="1"/>
</dbReference>
<dbReference type="InterPro" id="IPR013785">
    <property type="entry name" value="Aldolase_TIM"/>
</dbReference>
<sequence length="387" mass="43118">MNMRESRLFEPFEVRGMKLANRFVLPGMQRGWSVGGAPTSNLIDYYVRRVRGGVGLLITESVAVDHPSATRGPTFSRLNRETLEAWRTCIAAVHDAGGKIMPQLWHEGAIRKEEEPGSGGKVVPTLSPSGLMKENRPRGRAATKQELEDIRRAFVTSAQLAQEVGADGVELHGAHGYFLDQCLWHETNQRDDEFGGPTLAHRARYPASIARAVREACGDDFVISFRFSQWKEIDLNARIAETVEDLGHFVSILRDVGVDLLHVSTRRFWEPAWPHSDKTMSRWAKELSGLPVIAVGSVGLSSDIMETAQGVESEDQISKSVALLEAGILRGDFDLIAVGRGLISDPEWVSKVREERFEDIIRFERSHIGRLDGETDHMEGVAPKDKR</sequence>
<evidence type="ECO:0000256" key="4">
    <source>
        <dbReference type="ARBA" id="ARBA00022857"/>
    </source>
</evidence>
<dbReference type="RefSeq" id="WP_160737121.1">
    <property type="nucleotide sequence ID" value="NZ_WTYT01000005.1"/>
</dbReference>
<keyword evidence="3" id="KW-0288">FMN</keyword>
<organism evidence="8 9">
    <name type="scientific">Altericroceibacterium endophyticum</name>
    <dbReference type="NCBI Taxonomy" id="1808508"/>
    <lineage>
        <taxon>Bacteria</taxon>
        <taxon>Pseudomonadati</taxon>
        <taxon>Pseudomonadota</taxon>
        <taxon>Alphaproteobacteria</taxon>
        <taxon>Sphingomonadales</taxon>
        <taxon>Erythrobacteraceae</taxon>
        <taxon>Altericroceibacterium</taxon>
    </lineage>
</organism>
<dbReference type="SUPFAM" id="SSF51395">
    <property type="entry name" value="FMN-linked oxidoreductases"/>
    <property type="match status" value="1"/>
</dbReference>
<evidence type="ECO:0000256" key="1">
    <source>
        <dbReference type="ARBA" id="ARBA00001917"/>
    </source>
</evidence>
<evidence type="ECO:0000256" key="5">
    <source>
        <dbReference type="ARBA" id="ARBA00023002"/>
    </source>
</evidence>
<evidence type="ECO:0000256" key="3">
    <source>
        <dbReference type="ARBA" id="ARBA00022643"/>
    </source>
</evidence>
<reference evidence="8 9" key="1">
    <citation type="submission" date="2019-12" db="EMBL/GenBank/DDBJ databases">
        <title>Genomic-based taxomic classification of the family Erythrobacteraceae.</title>
        <authorList>
            <person name="Xu L."/>
        </authorList>
    </citation>
    <scope>NUCLEOTIDE SEQUENCE [LARGE SCALE GENOMIC DNA]</scope>
    <source>
        <strain evidence="8 9">LMG 29518</strain>
    </source>
</reference>
<dbReference type="AlphaFoldDB" id="A0A6I4T9K8"/>
<evidence type="ECO:0000313" key="9">
    <source>
        <dbReference type="Proteomes" id="UP000438476"/>
    </source>
</evidence>
<dbReference type="GO" id="GO:0003959">
    <property type="term" value="F:NADPH dehydrogenase activity"/>
    <property type="evidence" value="ECO:0007669"/>
    <property type="project" value="InterPro"/>
</dbReference>
<comment type="caution">
    <text evidence="8">The sequence shown here is derived from an EMBL/GenBank/DDBJ whole genome shotgun (WGS) entry which is preliminary data.</text>
</comment>
<name>A0A6I4T9K8_9SPHN</name>
<feature type="domain" description="NADH:flavin oxidoreductase/NADH oxidase N-terminal" evidence="7">
    <location>
        <begin position="8"/>
        <end position="356"/>
    </location>
</feature>
<dbReference type="Gene3D" id="3.20.20.70">
    <property type="entry name" value="Aldolase class I"/>
    <property type="match status" value="1"/>
</dbReference>
<dbReference type="GO" id="GO:0010181">
    <property type="term" value="F:FMN binding"/>
    <property type="evidence" value="ECO:0007669"/>
    <property type="project" value="InterPro"/>
</dbReference>
<dbReference type="OrthoDB" id="9804454at2"/>
<evidence type="ECO:0000259" key="7">
    <source>
        <dbReference type="Pfam" id="PF00724"/>
    </source>
</evidence>
<keyword evidence="5" id="KW-0560">Oxidoreductase</keyword>
<protein>
    <submittedName>
        <fullName evidence="8">12-oxophytodienoate reductase</fullName>
    </submittedName>
</protein>
<dbReference type="EMBL" id="WTYT01000005">
    <property type="protein sequence ID" value="MXO66693.1"/>
    <property type="molecule type" value="Genomic_DNA"/>
</dbReference>
<keyword evidence="9" id="KW-1185">Reference proteome</keyword>
<proteinExistence type="predicted"/>
<dbReference type="PANTHER" id="PTHR43303:SF4">
    <property type="entry name" value="NADPH DEHYDROGENASE C23G7.10C-RELATED"/>
    <property type="match status" value="1"/>
</dbReference>
<evidence type="ECO:0000313" key="8">
    <source>
        <dbReference type="EMBL" id="MXO66693.1"/>
    </source>
</evidence>
<dbReference type="InterPro" id="IPR001155">
    <property type="entry name" value="OxRdtase_FMN_N"/>
</dbReference>
<evidence type="ECO:0000256" key="2">
    <source>
        <dbReference type="ARBA" id="ARBA00022630"/>
    </source>
</evidence>
<dbReference type="InterPro" id="IPR044152">
    <property type="entry name" value="YqjM-like"/>
</dbReference>
<comment type="cofactor">
    <cofactor evidence="1">
        <name>FMN</name>
        <dbReference type="ChEBI" id="CHEBI:58210"/>
    </cofactor>
</comment>
<gene>
    <name evidence="8" type="ORF">GRI91_13080</name>
</gene>
<dbReference type="GO" id="GO:0050661">
    <property type="term" value="F:NADP binding"/>
    <property type="evidence" value="ECO:0007669"/>
    <property type="project" value="InterPro"/>
</dbReference>
<dbReference type="PANTHER" id="PTHR43303">
    <property type="entry name" value="NADPH DEHYDROGENASE C23G7.10C-RELATED"/>
    <property type="match status" value="1"/>
</dbReference>
<evidence type="ECO:0000256" key="6">
    <source>
        <dbReference type="SAM" id="MobiDB-lite"/>
    </source>
</evidence>
<accession>A0A6I4T9K8</accession>
<keyword evidence="4" id="KW-0521">NADP</keyword>
<dbReference type="Proteomes" id="UP000438476">
    <property type="component" value="Unassembled WGS sequence"/>
</dbReference>
<feature type="region of interest" description="Disordered" evidence="6">
    <location>
        <begin position="113"/>
        <end position="141"/>
    </location>
</feature>